<reference evidence="1 3" key="1">
    <citation type="submission" date="2016-02" db="EMBL/GenBank/DDBJ databases">
        <authorList>
            <person name="Strepis N."/>
        </authorList>
    </citation>
    <scope>NUCLEOTIDE SEQUENCE [LARGE SCALE GENOMIC DNA]</scope>
    <source>
        <strain evidence="1">Trichococcus flocculiformis</strain>
    </source>
</reference>
<proteinExistence type="predicted"/>
<name>A0AB38BH71_9LACT</name>
<accession>A0AB38BH71</accession>
<keyword evidence="3" id="KW-1185">Reference proteome</keyword>
<comment type="caution">
    <text evidence="2">The sequence shown here is derived from an EMBL/GenBank/DDBJ whole genome shotgun (WGS) entry which is preliminary data.</text>
</comment>
<sequence length="72" mass="8558">MVVMKFGMRKPSLKRSLKARTTGKMKRAIKRKTNPFYGKQGMGLIRDAKRTAYNRIYKKATFSIWDLFKKRK</sequence>
<dbReference type="AlphaFoldDB" id="A0AB38BH71"/>
<evidence type="ECO:0000313" key="4">
    <source>
        <dbReference type="Proteomes" id="UP000199686"/>
    </source>
</evidence>
<evidence type="ECO:0000313" key="3">
    <source>
        <dbReference type="Proteomes" id="UP000195947"/>
    </source>
</evidence>
<dbReference type="EMBL" id="FJMZ01000003">
    <property type="protein sequence ID" value="CZQ84028.1"/>
    <property type="molecule type" value="Genomic_DNA"/>
</dbReference>
<evidence type="ECO:0000313" key="1">
    <source>
        <dbReference type="EMBL" id="CZQ84028.1"/>
    </source>
</evidence>
<evidence type="ECO:0000313" key="2">
    <source>
        <dbReference type="EMBL" id="SFH71574.1"/>
    </source>
</evidence>
<organism evidence="2 4">
    <name type="scientific">Trichococcus flocculiformis</name>
    <dbReference type="NCBI Taxonomy" id="82803"/>
    <lineage>
        <taxon>Bacteria</taxon>
        <taxon>Bacillati</taxon>
        <taxon>Bacillota</taxon>
        <taxon>Bacilli</taxon>
        <taxon>Lactobacillales</taxon>
        <taxon>Carnobacteriaceae</taxon>
        <taxon>Trichococcus</taxon>
    </lineage>
</organism>
<dbReference type="Proteomes" id="UP000199686">
    <property type="component" value="Unassembled WGS sequence"/>
</dbReference>
<protein>
    <recommendedName>
        <fullName evidence="5">Phage protein</fullName>
    </recommendedName>
</protein>
<evidence type="ECO:0008006" key="5">
    <source>
        <dbReference type="Google" id="ProtNLM"/>
    </source>
</evidence>
<reference evidence="2 4" key="2">
    <citation type="submission" date="2016-10" db="EMBL/GenBank/DDBJ databases">
        <authorList>
            <person name="Varghese N."/>
            <person name="Submissions S."/>
        </authorList>
    </citation>
    <scope>NUCLEOTIDE SEQUENCE [LARGE SCALE GENOMIC DNA]</scope>
    <source>
        <strain evidence="2 4">DSM 2094</strain>
    </source>
</reference>
<gene>
    <name evidence="2" type="ORF">SAMN04488507_101088</name>
    <name evidence="1" type="ORF">TFLO_460</name>
</gene>
<dbReference type="Proteomes" id="UP000195947">
    <property type="component" value="Unassembled WGS sequence"/>
</dbReference>
<dbReference type="EMBL" id="FOQC01000010">
    <property type="protein sequence ID" value="SFH71574.1"/>
    <property type="molecule type" value="Genomic_DNA"/>
</dbReference>